<proteinExistence type="predicted"/>
<evidence type="ECO:0000313" key="1">
    <source>
        <dbReference type="EMBL" id="MFC4210969.1"/>
    </source>
</evidence>
<dbReference type="EMBL" id="JBHSBW010000007">
    <property type="protein sequence ID" value="MFC4210969.1"/>
    <property type="molecule type" value="Genomic_DNA"/>
</dbReference>
<organism evidence="1 2">
    <name type="scientific">Pedobacter lithocola</name>
    <dbReference type="NCBI Taxonomy" id="1908239"/>
    <lineage>
        <taxon>Bacteria</taxon>
        <taxon>Pseudomonadati</taxon>
        <taxon>Bacteroidota</taxon>
        <taxon>Sphingobacteriia</taxon>
        <taxon>Sphingobacteriales</taxon>
        <taxon>Sphingobacteriaceae</taxon>
        <taxon>Pedobacter</taxon>
    </lineage>
</organism>
<comment type="caution">
    <text evidence="1">The sequence shown here is derived from an EMBL/GenBank/DDBJ whole genome shotgun (WGS) entry which is preliminary data.</text>
</comment>
<dbReference type="RefSeq" id="WP_378983391.1">
    <property type="nucleotide sequence ID" value="NZ_JBHSBW010000007.1"/>
</dbReference>
<evidence type="ECO:0000313" key="2">
    <source>
        <dbReference type="Proteomes" id="UP001595789"/>
    </source>
</evidence>
<dbReference type="Proteomes" id="UP001595789">
    <property type="component" value="Unassembled WGS sequence"/>
</dbReference>
<accession>A0ABV8P6N9</accession>
<gene>
    <name evidence="1" type="ORF">ACFOWA_07240</name>
</gene>
<name>A0ABV8P6N9_9SPHI</name>
<protein>
    <submittedName>
        <fullName evidence="1">Uncharacterized protein</fullName>
    </submittedName>
</protein>
<keyword evidence="2" id="KW-1185">Reference proteome</keyword>
<sequence length="56" mass="6687">MIGSLEEFNTESRINEDKFSSFEMFRQGIHKIEIITFDELFQRASFIVRSNENILK</sequence>
<reference evidence="2" key="1">
    <citation type="journal article" date="2019" name="Int. J. Syst. Evol. Microbiol.">
        <title>The Global Catalogue of Microorganisms (GCM) 10K type strain sequencing project: providing services to taxonomists for standard genome sequencing and annotation.</title>
        <authorList>
            <consortium name="The Broad Institute Genomics Platform"/>
            <consortium name="The Broad Institute Genome Sequencing Center for Infectious Disease"/>
            <person name="Wu L."/>
            <person name="Ma J."/>
        </authorList>
    </citation>
    <scope>NUCLEOTIDE SEQUENCE [LARGE SCALE GENOMIC DNA]</scope>
    <source>
        <strain evidence="2">CCM 8691</strain>
    </source>
</reference>